<keyword evidence="5" id="KW-1185">Reference proteome</keyword>
<evidence type="ECO:0000256" key="1">
    <source>
        <dbReference type="ARBA" id="ARBA00007274"/>
    </source>
</evidence>
<dbReference type="AlphaFoldDB" id="A0A1W1V9D8"/>
<keyword evidence="4" id="KW-0012">Acyltransferase</keyword>
<comment type="similarity">
    <text evidence="1">Belongs to the transferase hexapeptide repeat family.</text>
</comment>
<gene>
    <name evidence="4" type="ORF">SAMN05660772_01427</name>
</gene>
<keyword evidence="4" id="KW-0808">Transferase</keyword>
<dbReference type="PANTHER" id="PTHR43300">
    <property type="entry name" value="ACETYLTRANSFERASE"/>
    <property type="match status" value="1"/>
</dbReference>
<name>A0A1W1V9D8_9PAST</name>
<dbReference type="Gene3D" id="2.160.10.10">
    <property type="entry name" value="Hexapeptide repeat proteins"/>
    <property type="match status" value="1"/>
</dbReference>
<dbReference type="InterPro" id="IPR050179">
    <property type="entry name" value="Trans_hexapeptide_repeat"/>
</dbReference>
<dbReference type="InterPro" id="IPR020019">
    <property type="entry name" value="AcTrfase_PglD-like"/>
</dbReference>
<dbReference type="STRING" id="1122938.SAMN05660772_01427"/>
<evidence type="ECO:0000256" key="2">
    <source>
        <dbReference type="PIRSR" id="PIRSR620019-2"/>
    </source>
</evidence>
<dbReference type="NCBIfam" id="TIGR03570">
    <property type="entry name" value="NeuD_NnaD"/>
    <property type="match status" value="1"/>
</dbReference>
<organism evidence="4 5">
    <name type="scientific">Pasteurella testudinis DSM 23072</name>
    <dbReference type="NCBI Taxonomy" id="1122938"/>
    <lineage>
        <taxon>Bacteria</taxon>
        <taxon>Pseudomonadati</taxon>
        <taxon>Pseudomonadota</taxon>
        <taxon>Gammaproteobacteria</taxon>
        <taxon>Pasteurellales</taxon>
        <taxon>Pasteurellaceae</taxon>
        <taxon>Pasteurella</taxon>
    </lineage>
</organism>
<reference evidence="5" key="1">
    <citation type="submission" date="2017-04" db="EMBL/GenBank/DDBJ databases">
        <authorList>
            <person name="Varghese N."/>
            <person name="Submissions S."/>
        </authorList>
    </citation>
    <scope>NUCLEOTIDE SEQUENCE [LARGE SCALE GENOMIC DNA]</scope>
    <source>
        <strain evidence="5">DSM 23072</strain>
    </source>
</reference>
<dbReference type="Pfam" id="PF17836">
    <property type="entry name" value="PglD_N"/>
    <property type="match status" value="1"/>
</dbReference>
<sequence>MREKLIIIGAGGFAKSVLDSLDLNRYDVVGFVDSFKDIGTSYLGYCVLANDIKSLKDKENYKYFIAIGNNRYRYEKYQILKEYGLETITVVDSTAFVSHMAKIGVGVYIGKLVIVNSCSVIGDNTIVNTKALVEHGNRIGNHCNISTNVTLNGDVSVGDFSFIGSSCVTNGQITIGTNALIGSGSVIIRNVPDNVVVAGVPAKYLRDNHE</sequence>
<dbReference type="Gene3D" id="3.40.50.20">
    <property type="match status" value="1"/>
</dbReference>
<dbReference type="SUPFAM" id="SSF51161">
    <property type="entry name" value="Trimeric LpxA-like enzymes"/>
    <property type="match status" value="1"/>
</dbReference>
<dbReference type="EMBL" id="FWWV01000067">
    <property type="protein sequence ID" value="SMB89883.1"/>
    <property type="molecule type" value="Genomic_DNA"/>
</dbReference>
<feature type="binding site" evidence="2">
    <location>
        <position position="68"/>
    </location>
    <ligand>
        <name>substrate</name>
    </ligand>
</feature>
<evidence type="ECO:0000259" key="3">
    <source>
        <dbReference type="Pfam" id="PF17836"/>
    </source>
</evidence>
<dbReference type="InterPro" id="IPR041561">
    <property type="entry name" value="PglD_N"/>
</dbReference>
<proteinExistence type="inferred from homology"/>
<dbReference type="GO" id="GO:0016746">
    <property type="term" value="F:acyltransferase activity"/>
    <property type="evidence" value="ECO:0007669"/>
    <property type="project" value="UniProtKB-KW"/>
</dbReference>
<dbReference type="CDD" id="cd03360">
    <property type="entry name" value="LbH_AT_putative"/>
    <property type="match status" value="1"/>
</dbReference>
<dbReference type="InterPro" id="IPR011004">
    <property type="entry name" value="Trimer_LpxA-like_sf"/>
</dbReference>
<evidence type="ECO:0000313" key="4">
    <source>
        <dbReference type="EMBL" id="SMB89883.1"/>
    </source>
</evidence>
<evidence type="ECO:0000313" key="5">
    <source>
        <dbReference type="Proteomes" id="UP000192408"/>
    </source>
</evidence>
<dbReference type="RefSeq" id="WP_084258049.1">
    <property type="nucleotide sequence ID" value="NZ_FWWV01000067.1"/>
</dbReference>
<dbReference type="Proteomes" id="UP000192408">
    <property type="component" value="Unassembled WGS sequence"/>
</dbReference>
<protein>
    <submittedName>
        <fullName evidence="4">Sugar O-acyltransferase, sialic acid O-acetyltransferase NeuD family</fullName>
    </submittedName>
</protein>
<accession>A0A1W1V9D8</accession>
<feature type="domain" description="PglD N-terminal" evidence="3">
    <location>
        <begin position="4"/>
        <end position="78"/>
    </location>
</feature>
<dbReference type="PANTHER" id="PTHR43300:SF7">
    <property type="entry name" value="UDP-N-ACETYLBACILLOSAMINE N-ACETYLTRANSFERASE"/>
    <property type="match status" value="1"/>
</dbReference>